<keyword evidence="2" id="KW-0812">Transmembrane</keyword>
<protein>
    <submittedName>
        <fullName evidence="4">Uncharacterized protein</fullName>
    </submittedName>
</protein>
<keyword evidence="5" id="KW-1185">Reference proteome</keyword>
<dbReference type="AlphaFoldDB" id="A0A2A6C0X6"/>
<reference evidence="4" key="2">
    <citation type="submission" date="2022-06" db="UniProtKB">
        <authorList>
            <consortium name="EnsemblMetazoa"/>
        </authorList>
    </citation>
    <scope>IDENTIFICATION</scope>
    <source>
        <strain evidence="4">PS312</strain>
    </source>
</reference>
<keyword evidence="2" id="KW-1133">Transmembrane helix</keyword>
<feature type="transmembrane region" description="Helical" evidence="2">
    <location>
        <begin position="696"/>
        <end position="722"/>
    </location>
</feature>
<dbReference type="EnsemblMetazoa" id="PPA02092.1">
    <property type="protein sequence ID" value="PPA02092.1"/>
    <property type="gene ID" value="WBGene00091646"/>
</dbReference>
<feature type="compositionally biased region" description="Basic and acidic residues" evidence="1">
    <location>
        <begin position="859"/>
        <end position="868"/>
    </location>
</feature>
<feature type="compositionally biased region" description="Basic and acidic residues" evidence="1">
    <location>
        <begin position="752"/>
        <end position="770"/>
    </location>
</feature>
<evidence type="ECO:0000256" key="2">
    <source>
        <dbReference type="SAM" id="Phobius"/>
    </source>
</evidence>
<dbReference type="GO" id="GO:0005730">
    <property type="term" value="C:nucleolus"/>
    <property type="evidence" value="ECO:0000318"/>
    <property type="project" value="GO_Central"/>
</dbReference>
<reference evidence="5" key="1">
    <citation type="journal article" date="2008" name="Nat. Genet.">
        <title>The Pristionchus pacificus genome provides a unique perspective on nematode lifestyle and parasitism.</title>
        <authorList>
            <person name="Dieterich C."/>
            <person name="Clifton S.W."/>
            <person name="Schuster L.N."/>
            <person name="Chinwalla A."/>
            <person name="Delehaunty K."/>
            <person name="Dinkelacker I."/>
            <person name="Fulton L."/>
            <person name="Fulton R."/>
            <person name="Godfrey J."/>
            <person name="Minx P."/>
            <person name="Mitreva M."/>
            <person name="Roeseler W."/>
            <person name="Tian H."/>
            <person name="Witte H."/>
            <person name="Yang S.P."/>
            <person name="Wilson R.K."/>
            <person name="Sommer R.J."/>
        </authorList>
    </citation>
    <scope>NUCLEOTIDE SEQUENCE [LARGE SCALE GENOMIC DNA]</scope>
    <source>
        <strain evidence="5">PS312</strain>
    </source>
</reference>
<proteinExistence type="predicted"/>
<evidence type="ECO:0000313" key="5">
    <source>
        <dbReference type="Proteomes" id="UP000005239"/>
    </source>
</evidence>
<sequence>MFSRVAVAILLLLLQCEESEQGGFAEIVQDAAPATSPTEVSTTIDDGKESGGGNIFSIYTAQPPRTTVATTTDTPSGPSVQSSPIPPLDFDMNAIAQISSFPFARVVESADPFHKLITAQYAEKEDVVERQKCTMKQGTGEDGLNSLDTRMGTPLIKLEEVDKAKDLGTLRHHMVIMEPAFPSRLYCETTQSPKNQHPTEFYHLQRYNQLNLAALTPVNFTQLYSAEFPLPVDSILPLGAWADPQYSFIHRLNDWKEFNHLEVAEAEKHKRSFVSDHPLRLSFIDRFLLNGLPSPCSNLLTGFSADGAVRILSYPLPNGNARPRHLTLACAQMKSSAAIATDSITHVEFSSTDVKEKEHEILHQPEYAEGSTEQWKNEGLSGVTNLPGGYKFIDWEVYNETQFKTQTAISSTFNLHLSVHFSPYSCCSSCCCSREQCGKKLATGQKQCYDLISTKTRIGHLVVNKVDSGKPVTIPDTIAEGLKQFNALLAQEPFATTGLPIYSQRFRHPDWITIQKKLLDPTAGFGKVIGPSHTPRFVETVMCVDKEKDCDNWASCRGFDTPKVPVSPDDEDPDDPNVPSTKCVPANIKGLKEIKLRAETNNIKLKEGDAVRIVLTSLEGSEIRWTVRSTAVEMMDETNSCDQQNNEFVDTNGRDLIIQSVTPDIADSPIEAKTATSSAKIHVEVETKDWWKDNKIYFIIAFVLVVVVIVGVCAFCCWWKCFRGKGYCKRGKSSRTEGGSTKTSNKRTGKTSQKDSKEGEECNSTSDKELTQNPGSSARPAWRVEQKETKDEKKKDSNELTKKVTARLSAIAPPPPGDDFFATPGERQKTDANAPVPGTPGQKDPNAVVTDQQQAGAVKSDDGLKTERLSGPIGNQVFGIPSIPAPGEAAAPPAASPDHPAAAAAAAAAVPAVRTSKESEKDEEKSSSKSSTKSDRKGDVKSPEKKSDKKDKKKDGKKDSKKKDGNKDKKKSDKKDSSKKKTTKKSPNKSSPKKKVSAKPKKSVKNSVTHKKKT</sequence>
<name>A0A2A6C0X6_PRIPA</name>
<evidence type="ECO:0000313" key="4">
    <source>
        <dbReference type="EnsemblMetazoa" id="PPA02092.1"/>
    </source>
</evidence>
<feature type="compositionally biased region" description="Basic residues" evidence="1">
    <location>
        <begin position="977"/>
        <end position="1014"/>
    </location>
</feature>
<feature type="compositionally biased region" description="Low complexity" evidence="1">
    <location>
        <begin position="885"/>
        <end position="914"/>
    </location>
</feature>
<feature type="compositionally biased region" description="Basic and acidic residues" evidence="1">
    <location>
        <begin position="782"/>
        <end position="802"/>
    </location>
</feature>
<feature type="compositionally biased region" description="Basic and acidic residues" evidence="1">
    <location>
        <begin position="915"/>
        <end position="976"/>
    </location>
</feature>
<keyword evidence="2" id="KW-0472">Membrane</keyword>
<evidence type="ECO:0000256" key="3">
    <source>
        <dbReference type="SAM" id="SignalP"/>
    </source>
</evidence>
<dbReference type="Proteomes" id="UP000005239">
    <property type="component" value="Unassembled WGS sequence"/>
</dbReference>
<feature type="chain" id="PRO_5043411145" evidence="3">
    <location>
        <begin position="20"/>
        <end position="1014"/>
    </location>
</feature>
<organism evidence="4 5">
    <name type="scientific">Pristionchus pacificus</name>
    <name type="common">Parasitic nematode worm</name>
    <dbReference type="NCBI Taxonomy" id="54126"/>
    <lineage>
        <taxon>Eukaryota</taxon>
        <taxon>Metazoa</taxon>
        <taxon>Ecdysozoa</taxon>
        <taxon>Nematoda</taxon>
        <taxon>Chromadorea</taxon>
        <taxon>Rhabditida</taxon>
        <taxon>Rhabditina</taxon>
        <taxon>Diplogasteromorpha</taxon>
        <taxon>Diplogasteroidea</taxon>
        <taxon>Neodiplogasteridae</taxon>
        <taxon>Pristionchus</taxon>
    </lineage>
</organism>
<gene>
    <name evidence="4" type="primary">WBGene00091646</name>
</gene>
<keyword evidence="3" id="KW-0732">Signal</keyword>
<evidence type="ECO:0000256" key="1">
    <source>
        <dbReference type="SAM" id="MobiDB-lite"/>
    </source>
</evidence>
<feature type="region of interest" description="Disordered" evidence="1">
    <location>
        <begin position="561"/>
        <end position="580"/>
    </location>
</feature>
<accession>A0A2A6C0X6</accession>
<feature type="signal peptide" evidence="3">
    <location>
        <begin position="1"/>
        <end position="19"/>
    </location>
</feature>
<accession>A0A8R1Y8X7</accession>
<feature type="region of interest" description="Disordered" evidence="1">
    <location>
        <begin position="729"/>
        <end position="1014"/>
    </location>
</feature>